<organism evidence="10 11">
    <name type="scientific">Canariomyces notabilis</name>
    <dbReference type="NCBI Taxonomy" id="2074819"/>
    <lineage>
        <taxon>Eukaryota</taxon>
        <taxon>Fungi</taxon>
        <taxon>Dikarya</taxon>
        <taxon>Ascomycota</taxon>
        <taxon>Pezizomycotina</taxon>
        <taxon>Sordariomycetes</taxon>
        <taxon>Sordariomycetidae</taxon>
        <taxon>Sordariales</taxon>
        <taxon>Chaetomiaceae</taxon>
        <taxon>Canariomyces</taxon>
    </lineage>
</organism>
<comment type="caution">
    <text evidence="10">The sequence shown here is derived from an EMBL/GenBank/DDBJ whole genome shotgun (WGS) entry which is preliminary data.</text>
</comment>
<evidence type="ECO:0000313" key="11">
    <source>
        <dbReference type="Proteomes" id="UP001302812"/>
    </source>
</evidence>
<protein>
    <recommendedName>
        <fullName evidence="3">Signal peptidase complex subunit 2</fullName>
    </recommendedName>
</protein>
<keyword evidence="4 9" id="KW-0812">Transmembrane</keyword>
<evidence type="ECO:0000256" key="8">
    <source>
        <dbReference type="ARBA" id="ARBA00045608"/>
    </source>
</evidence>
<gene>
    <name evidence="10" type="ORF">N656DRAFT_773354</name>
</gene>
<evidence type="ECO:0000256" key="6">
    <source>
        <dbReference type="ARBA" id="ARBA00022989"/>
    </source>
</evidence>
<dbReference type="GO" id="GO:0006465">
    <property type="term" value="P:signal peptide processing"/>
    <property type="evidence" value="ECO:0007669"/>
    <property type="project" value="InterPro"/>
</dbReference>
<feature type="transmembrane region" description="Helical" evidence="9">
    <location>
        <begin position="74"/>
        <end position="93"/>
    </location>
</feature>
<evidence type="ECO:0000313" key="10">
    <source>
        <dbReference type="EMBL" id="KAK4117277.1"/>
    </source>
</evidence>
<dbReference type="GeneID" id="89938172"/>
<evidence type="ECO:0000256" key="7">
    <source>
        <dbReference type="ARBA" id="ARBA00023136"/>
    </source>
</evidence>
<dbReference type="PANTHER" id="PTHR13085:SF0">
    <property type="entry name" value="SIGNAL PEPTIDASE COMPLEX SUBUNIT 2"/>
    <property type="match status" value="1"/>
</dbReference>
<evidence type="ECO:0000256" key="5">
    <source>
        <dbReference type="ARBA" id="ARBA00022824"/>
    </source>
</evidence>
<dbReference type="AlphaFoldDB" id="A0AAN6YXE7"/>
<name>A0AAN6YXE7_9PEZI</name>
<comment type="similarity">
    <text evidence="2">Belongs to the SPCS2 family.</text>
</comment>
<dbReference type="PANTHER" id="PTHR13085">
    <property type="entry name" value="MICROSOMAL SIGNAL PEPTIDASE 25 KDA SUBUNIT"/>
    <property type="match status" value="1"/>
</dbReference>
<evidence type="ECO:0000256" key="4">
    <source>
        <dbReference type="ARBA" id="ARBA00022692"/>
    </source>
</evidence>
<dbReference type="EMBL" id="MU853332">
    <property type="protein sequence ID" value="KAK4117277.1"/>
    <property type="molecule type" value="Genomic_DNA"/>
</dbReference>
<dbReference type="Pfam" id="PF06703">
    <property type="entry name" value="SPC25"/>
    <property type="match status" value="1"/>
</dbReference>
<evidence type="ECO:0000256" key="1">
    <source>
        <dbReference type="ARBA" id="ARBA00004477"/>
    </source>
</evidence>
<evidence type="ECO:0000256" key="9">
    <source>
        <dbReference type="SAM" id="Phobius"/>
    </source>
</evidence>
<keyword evidence="5" id="KW-0256">Endoplasmic reticulum</keyword>
<evidence type="ECO:0000256" key="2">
    <source>
        <dbReference type="ARBA" id="ARBA00007324"/>
    </source>
</evidence>
<reference evidence="10" key="2">
    <citation type="submission" date="2023-05" db="EMBL/GenBank/DDBJ databases">
        <authorList>
            <consortium name="Lawrence Berkeley National Laboratory"/>
            <person name="Steindorff A."/>
            <person name="Hensen N."/>
            <person name="Bonometti L."/>
            <person name="Westerberg I."/>
            <person name="Brannstrom I.O."/>
            <person name="Guillou S."/>
            <person name="Cros-Aarteil S."/>
            <person name="Calhoun S."/>
            <person name="Haridas S."/>
            <person name="Kuo A."/>
            <person name="Mondo S."/>
            <person name="Pangilinan J."/>
            <person name="Riley R."/>
            <person name="Labutti K."/>
            <person name="Andreopoulos B."/>
            <person name="Lipzen A."/>
            <person name="Chen C."/>
            <person name="Yanf M."/>
            <person name="Daum C."/>
            <person name="Ng V."/>
            <person name="Clum A."/>
            <person name="Ohm R."/>
            <person name="Martin F."/>
            <person name="Silar P."/>
            <person name="Natvig D."/>
            <person name="Lalanne C."/>
            <person name="Gautier V."/>
            <person name="Ament-Velasquez S.L."/>
            <person name="Kruys A."/>
            <person name="Hutchinson M.I."/>
            <person name="Powell A.J."/>
            <person name="Barry K."/>
            <person name="Miller A.N."/>
            <person name="Grigoriev I.V."/>
            <person name="Debuchy R."/>
            <person name="Gladieux P."/>
            <person name="Thoren M.H."/>
            <person name="Johannesson H."/>
        </authorList>
    </citation>
    <scope>NUCLEOTIDE SEQUENCE</scope>
    <source>
        <strain evidence="10">CBS 508.74</strain>
    </source>
</reference>
<reference evidence="10" key="1">
    <citation type="journal article" date="2023" name="Mol. Phylogenet. Evol.">
        <title>Genome-scale phylogeny and comparative genomics of the fungal order Sordariales.</title>
        <authorList>
            <person name="Hensen N."/>
            <person name="Bonometti L."/>
            <person name="Westerberg I."/>
            <person name="Brannstrom I.O."/>
            <person name="Guillou S."/>
            <person name="Cros-Aarteil S."/>
            <person name="Calhoun S."/>
            <person name="Haridas S."/>
            <person name="Kuo A."/>
            <person name="Mondo S."/>
            <person name="Pangilinan J."/>
            <person name="Riley R."/>
            <person name="LaButti K."/>
            <person name="Andreopoulos B."/>
            <person name="Lipzen A."/>
            <person name="Chen C."/>
            <person name="Yan M."/>
            <person name="Daum C."/>
            <person name="Ng V."/>
            <person name="Clum A."/>
            <person name="Steindorff A."/>
            <person name="Ohm R.A."/>
            <person name="Martin F."/>
            <person name="Silar P."/>
            <person name="Natvig D.O."/>
            <person name="Lalanne C."/>
            <person name="Gautier V."/>
            <person name="Ament-Velasquez S.L."/>
            <person name="Kruys A."/>
            <person name="Hutchinson M.I."/>
            <person name="Powell A.J."/>
            <person name="Barry K."/>
            <person name="Miller A.N."/>
            <person name="Grigoriev I.V."/>
            <person name="Debuchy R."/>
            <person name="Gladieux P."/>
            <person name="Hiltunen Thoren M."/>
            <person name="Johannesson H."/>
        </authorList>
    </citation>
    <scope>NUCLEOTIDE SEQUENCE</scope>
    <source>
        <strain evidence="10">CBS 508.74</strain>
    </source>
</reference>
<keyword evidence="7 9" id="KW-0472">Membrane</keyword>
<accession>A0AAN6YXE7</accession>
<dbReference type="RefSeq" id="XP_064674847.1">
    <property type="nucleotide sequence ID" value="XM_064814047.1"/>
</dbReference>
<keyword evidence="6 9" id="KW-1133">Transmembrane helix</keyword>
<comment type="function">
    <text evidence="8">Component of the signal peptidase complex (SPC) which catalyzes the cleavage of N-terminal signal sequences from nascent proteins as they are translocated into the lumen of the endoplasmic reticulum. Enhances the enzymatic activity of SPC and facilitates the interactions between different components of the translocation site.</text>
</comment>
<evidence type="ECO:0000256" key="3">
    <source>
        <dbReference type="ARBA" id="ARBA00017057"/>
    </source>
</evidence>
<dbReference type="GO" id="GO:0045047">
    <property type="term" value="P:protein targeting to ER"/>
    <property type="evidence" value="ECO:0007669"/>
    <property type="project" value="TreeGrafter"/>
</dbReference>
<proteinExistence type="inferred from homology"/>
<dbReference type="GO" id="GO:0005787">
    <property type="term" value="C:signal peptidase complex"/>
    <property type="evidence" value="ECO:0007669"/>
    <property type="project" value="InterPro"/>
</dbReference>
<dbReference type="Proteomes" id="UP001302812">
    <property type="component" value="Unassembled WGS sequence"/>
</dbReference>
<comment type="subcellular location">
    <subcellularLocation>
        <location evidence="1">Endoplasmic reticulum membrane</location>
        <topology evidence="1">Multi-pass membrane protein</topology>
    </subcellularLocation>
</comment>
<keyword evidence="11" id="KW-1185">Reference proteome</keyword>
<dbReference type="InterPro" id="IPR009582">
    <property type="entry name" value="Spc2/SPCS2"/>
</dbReference>
<sequence>MAVSQERITLYNLADLKNTSDDAIPNYLNSLKFRQSHRLTDVRLALGYSALLLAGACFVWDWKLGFDSTKYLTAAAVALYTLVNGALTLWVLYVERGTVYEGVAPSGETVRIATSTRKNVPTYFLTIDIESKDKGGKHKRERLEVSRAFTEWFDAAGHFVAAPFQTVLASAVPVIGRLDPKRVVSSTGDATVPAYTPEMLDMLSDANLSVVGSAAEAATGAESAGKKGGKRRKA</sequence>
<feature type="transmembrane region" description="Helical" evidence="9">
    <location>
        <begin position="42"/>
        <end position="62"/>
    </location>
</feature>